<dbReference type="EMBL" id="LR797216">
    <property type="protein sequence ID" value="CAB4194633.1"/>
    <property type="molecule type" value="Genomic_DNA"/>
</dbReference>
<name>A0A6J5RBP8_9CAUD</name>
<accession>A0A6J5RBP8</accession>
<keyword evidence="1" id="KW-1188">Viral release from host cell</keyword>
<dbReference type="Gene3D" id="1.20.1270.210">
    <property type="match status" value="1"/>
</dbReference>
<proteinExistence type="predicted"/>
<evidence type="ECO:0000256" key="2">
    <source>
        <dbReference type="ARBA" id="ARBA00023009"/>
    </source>
</evidence>
<organism evidence="4">
    <name type="scientific">uncultured Caudovirales phage</name>
    <dbReference type="NCBI Taxonomy" id="2100421"/>
    <lineage>
        <taxon>Viruses</taxon>
        <taxon>Duplodnaviria</taxon>
        <taxon>Heunggongvirae</taxon>
        <taxon>Uroviricota</taxon>
        <taxon>Caudoviricetes</taxon>
        <taxon>Peduoviridae</taxon>
        <taxon>Maltschvirus</taxon>
        <taxon>Maltschvirus maltsch</taxon>
    </lineage>
</organism>
<keyword evidence="1" id="KW-0118">Viral capsid assembly</keyword>
<sequence length="380" mass="41486">MGLLDLFIPTKIEAAAPKAGADIQASLQPVTTIDSLSPFFGGAQTATREEFMSIPSAARSRNIICSSIASIGLEVIDNTTEMEVEGGTPRVIRTPDPRVPGSATYVWTLEDILLYGYGYWQITELFADTYRVRSVQRVSPTRVTIQTNSIASEIEYYMVDGTPVPNSGIGSLVVFNGNDEGILNRAGRTIRTGAELERAAAMYAREPIPSMVLKSNGTALPADRIAKLLESWGVARRNRGTAFLNADVELQTVGFDPEKLQLSAARSYIATEIARACGIPAYYIDADTGSSMTYSNAVNQRQTLLDFSLIPLMTSISERLSMPDFVPSSQRVKYDLSDYLRGSDLERANIYKTLNSIVDPVTGQAAISVEEIRQAEELIK</sequence>
<evidence type="ECO:0000256" key="1">
    <source>
        <dbReference type="ARBA" id="ARBA00022950"/>
    </source>
</evidence>
<reference evidence="4" key="1">
    <citation type="submission" date="2020-05" db="EMBL/GenBank/DDBJ databases">
        <authorList>
            <person name="Chiriac C."/>
            <person name="Salcher M."/>
            <person name="Ghai R."/>
            <person name="Kavagutti S V."/>
        </authorList>
    </citation>
    <scope>NUCLEOTIDE SEQUENCE</scope>
</reference>
<keyword evidence="2" id="KW-1160">Virus entry into host cell</keyword>
<dbReference type="Gene3D" id="3.40.140.120">
    <property type="match status" value="1"/>
</dbReference>
<dbReference type="InterPro" id="IPR006944">
    <property type="entry name" value="Phage/GTA_portal"/>
</dbReference>
<evidence type="ECO:0000256" key="3">
    <source>
        <dbReference type="ARBA" id="ARBA00023219"/>
    </source>
</evidence>
<keyword evidence="2" id="KW-1171">Viral genome ejection through host cell envelope</keyword>
<gene>
    <name evidence="4" type="ORF">UFOVP1283_2</name>
</gene>
<keyword evidence="3" id="KW-0231">Viral genome packaging</keyword>
<protein>
    <submittedName>
        <fullName evidence="4">Portal_HK97, phage portal protein, HK97 family</fullName>
    </submittedName>
</protein>
<dbReference type="Pfam" id="PF04860">
    <property type="entry name" value="Phage_portal"/>
    <property type="match status" value="1"/>
</dbReference>
<dbReference type="Gene3D" id="3.30.1120.70">
    <property type="match status" value="1"/>
</dbReference>
<evidence type="ECO:0000313" key="4">
    <source>
        <dbReference type="EMBL" id="CAB4194633.1"/>
    </source>
</evidence>
<keyword evidence="2" id="KW-1162">Viral penetration into host cytoplasm</keyword>